<dbReference type="Proteomes" id="UP000177306">
    <property type="component" value="Unassembled WGS sequence"/>
</dbReference>
<sequence length="628" mass="71215">MKEGISNNTNPINEEIDGSELAQKVLTDRVNEIENILQTSSSGDPETPESLKRIRDEIENISRSLSPENDAKRIQAELSRLHEAVGGQAIAPTQSSNPFTAEYFDQAEEEANSTEAVGKINRGADPAFVLENLPVHLQGKVWKEVNQEEVLANLSEAQRVELDRVLQTEENAADNGEETPKLGRDRLAKQKRNFRDFLKSVTDDLEKDQVDLFSRKLEAAKNSEELLGVVAEIRDVSQKKGASQTAKEESVSQFPDEDEDLEALRAQGKQLTEELARLREVKSENVPPRETKKPKEEGRVGIEKMLRGFEEKMEALFRKRSGKGDRDEGERRSKESSRLGRRIRTTKEGDVERYEIFEAGAWTSLEDEKRYRVEKGGKRGTAAWETDFSDFKDFKADEDEERERKTPTESFEDDLHAMFGAEGAAIQRGLRDAMVRYEEKVVRAVVDGGLRQEEVKNPREINQFTNAVIALAQGKQPSSVGKKLVITLIRRDADVFTLLRQLPETLNTWRREEDDQFIQDTLAILSRGGFMSRLLGPRINRVQITNALWYVLATDIRSEREVQIRLKTQLGGRIANALIRRIFAYARGTGEGSRHAEFLERAEFFGMTNAEVEAEIVRLRRELGRGGV</sequence>
<dbReference type="EMBL" id="MFLY01000048">
    <property type="protein sequence ID" value="OGG72490.1"/>
    <property type="molecule type" value="Genomic_DNA"/>
</dbReference>
<reference evidence="2 3" key="1">
    <citation type="journal article" date="2016" name="Nat. Commun.">
        <title>Thousands of microbial genomes shed light on interconnected biogeochemical processes in an aquifer system.</title>
        <authorList>
            <person name="Anantharaman K."/>
            <person name="Brown C.T."/>
            <person name="Hug L.A."/>
            <person name="Sharon I."/>
            <person name="Castelle C.J."/>
            <person name="Probst A.J."/>
            <person name="Thomas B.C."/>
            <person name="Singh A."/>
            <person name="Wilkins M.J."/>
            <person name="Karaoz U."/>
            <person name="Brodie E.L."/>
            <person name="Williams K.H."/>
            <person name="Hubbard S.S."/>
            <person name="Banfield J.F."/>
        </authorList>
    </citation>
    <scope>NUCLEOTIDE SEQUENCE [LARGE SCALE GENOMIC DNA]</scope>
</reference>
<proteinExistence type="predicted"/>
<dbReference type="AlphaFoldDB" id="A0A1F6EFS3"/>
<organism evidence="2 3">
    <name type="scientific">Candidatus Kaiserbacteria bacterium RIFCSPLOWO2_01_FULL_53_17</name>
    <dbReference type="NCBI Taxonomy" id="1798511"/>
    <lineage>
        <taxon>Bacteria</taxon>
        <taxon>Candidatus Kaiseribacteriota</taxon>
    </lineage>
</organism>
<evidence type="ECO:0000313" key="3">
    <source>
        <dbReference type="Proteomes" id="UP000177306"/>
    </source>
</evidence>
<accession>A0A1F6EFS3</accession>
<evidence type="ECO:0000313" key="2">
    <source>
        <dbReference type="EMBL" id="OGG72490.1"/>
    </source>
</evidence>
<feature type="compositionally biased region" description="Polar residues" evidence="1">
    <location>
        <begin position="1"/>
        <end position="12"/>
    </location>
</feature>
<feature type="region of interest" description="Disordered" evidence="1">
    <location>
        <begin position="317"/>
        <end position="344"/>
    </location>
</feature>
<name>A0A1F6EFS3_9BACT</name>
<gene>
    <name evidence="2" type="ORF">A3A38_02505</name>
</gene>
<feature type="region of interest" description="Disordered" evidence="1">
    <location>
        <begin position="237"/>
        <end position="257"/>
    </location>
</feature>
<feature type="region of interest" description="Disordered" evidence="1">
    <location>
        <begin position="1"/>
        <end position="20"/>
    </location>
</feature>
<protein>
    <submittedName>
        <fullName evidence="2">Uncharacterized protein</fullName>
    </submittedName>
</protein>
<evidence type="ECO:0000256" key="1">
    <source>
        <dbReference type="SAM" id="MobiDB-lite"/>
    </source>
</evidence>
<feature type="compositionally biased region" description="Basic and acidic residues" evidence="1">
    <location>
        <begin position="317"/>
        <end position="338"/>
    </location>
</feature>
<comment type="caution">
    <text evidence="2">The sequence shown here is derived from an EMBL/GenBank/DDBJ whole genome shotgun (WGS) entry which is preliminary data.</text>
</comment>